<accession>A0A6C0DDV0</accession>
<dbReference type="PROSITE" id="PS50011">
    <property type="entry name" value="PROTEIN_KINASE_DOM"/>
    <property type="match status" value="1"/>
</dbReference>
<name>A0A6C0DDV0_9ZZZZ</name>
<protein>
    <recommendedName>
        <fullName evidence="1">Protein kinase domain-containing protein</fullName>
    </recommendedName>
</protein>
<dbReference type="SMART" id="SM00220">
    <property type="entry name" value="S_TKc"/>
    <property type="match status" value="1"/>
</dbReference>
<sequence length="339" mass="39139">MYGCVFTPALKCKGVSVKPDQEDPFHPPVSKLILTDDAKQEFAVSEIIRQLPGWKRYFAVSESICEPSPKQTEKELNECEVLNDTPLSEFRILSMPYRGTPVYRHRFQIKDFDFISFVRHMLEAGSMLAIFGIVHRDLHLGNVLVDHKQVPRIIDFNLSIRVLVDSITHPMVSHTFKPQLIQEPPDSALVMGIYAGHPSERIIQSIMRNKWILTKIQSLFGISKEDMADKLRELCKRSRSIQNGDTVGWFRTYWSKIDSWSIGVMIIDRMSSFSLWPEFGPMMESARLKLNPILRKMCAIHPVDRIDCVEALEMLDPNNFVLRNYGKAWLEKIKEKDSL</sequence>
<dbReference type="SUPFAM" id="SSF56112">
    <property type="entry name" value="Protein kinase-like (PK-like)"/>
    <property type="match status" value="1"/>
</dbReference>
<dbReference type="EMBL" id="MN739586">
    <property type="protein sequence ID" value="QHT14510.1"/>
    <property type="molecule type" value="Genomic_DNA"/>
</dbReference>
<proteinExistence type="predicted"/>
<dbReference type="Gene3D" id="1.10.510.10">
    <property type="entry name" value="Transferase(Phosphotransferase) domain 1"/>
    <property type="match status" value="1"/>
</dbReference>
<feature type="domain" description="Protein kinase" evidence="1">
    <location>
        <begin position="1"/>
        <end position="321"/>
    </location>
</feature>
<reference evidence="2" key="1">
    <citation type="journal article" date="2020" name="Nature">
        <title>Giant virus diversity and host interactions through global metagenomics.</title>
        <authorList>
            <person name="Schulz F."/>
            <person name="Roux S."/>
            <person name="Paez-Espino D."/>
            <person name="Jungbluth S."/>
            <person name="Walsh D.A."/>
            <person name="Denef V.J."/>
            <person name="McMahon K.D."/>
            <person name="Konstantinidis K.T."/>
            <person name="Eloe-Fadrosh E.A."/>
            <person name="Kyrpides N.C."/>
            <person name="Woyke T."/>
        </authorList>
    </citation>
    <scope>NUCLEOTIDE SEQUENCE</scope>
    <source>
        <strain evidence="2">GVMAG-M-3300023174-141</strain>
    </source>
</reference>
<organism evidence="2">
    <name type="scientific">viral metagenome</name>
    <dbReference type="NCBI Taxonomy" id="1070528"/>
    <lineage>
        <taxon>unclassified sequences</taxon>
        <taxon>metagenomes</taxon>
        <taxon>organismal metagenomes</taxon>
    </lineage>
</organism>
<evidence type="ECO:0000259" key="1">
    <source>
        <dbReference type="PROSITE" id="PS50011"/>
    </source>
</evidence>
<evidence type="ECO:0000313" key="2">
    <source>
        <dbReference type="EMBL" id="QHT14510.1"/>
    </source>
</evidence>
<dbReference type="InterPro" id="IPR000719">
    <property type="entry name" value="Prot_kinase_dom"/>
</dbReference>
<dbReference type="AlphaFoldDB" id="A0A6C0DDV0"/>
<dbReference type="GO" id="GO:0004672">
    <property type="term" value="F:protein kinase activity"/>
    <property type="evidence" value="ECO:0007669"/>
    <property type="project" value="InterPro"/>
</dbReference>
<dbReference type="GO" id="GO:0005524">
    <property type="term" value="F:ATP binding"/>
    <property type="evidence" value="ECO:0007669"/>
    <property type="project" value="InterPro"/>
</dbReference>
<dbReference type="InterPro" id="IPR011009">
    <property type="entry name" value="Kinase-like_dom_sf"/>
</dbReference>